<sequence length="62" mass="6406">MLKGLFRFWLLSKLFGGRGSAGDGRGRGGCGGIGCLGIIVLAVLAYFLFQYLGGDGSAATDF</sequence>
<comment type="caution">
    <text evidence="2">The sequence shown here is derived from an EMBL/GenBank/DDBJ whole genome shotgun (WGS) entry which is preliminary data.</text>
</comment>
<dbReference type="EMBL" id="PJMU01000002">
    <property type="protein sequence ID" value="PKV66841.1"/>
    <property type="molecule type" value="Genomic_DNA"/>
</dbReference>
<evidence type="ECO:0000313" key="2">
    <source>
        <dbReference type="EMBL" id="PKV66841.1"/>
    </source>
</evidence>
<dbReference type="Proteomes" id="UP000233782">
    <property type="component" value="Unassembled WGS sequence"/>
</dbReference>
<keyword evidence="1" id="KW-0472">Membrane</keyword>
<keyword evidence="1" id="KW-0812">Transmembrane</keyword>
<reference evidence="2 3" key="1">
    <citation type="submission" date="2017-12" db="EMBL/GenBank/DDBJ databases">
        <title>Genomic Encyclopedia of Type Strains, Phase III (KMG-III): the genomes of soil and plant-associated and newly described type strains.</title>
        <authorList>
            <person name="Whitman W."/>
        </authorList>
    </citation>
    <scope>NUCLEOTIDE SEQUENCE [LARGE SCALE GENOMIC DNA]</scope>
    <source>
        <strain evidence="2 3">LP43</strain>
    </source>
</reference>
<evidence type="ECO:0000256" key="1">
    <source>
        <dbReference type="SAM" id="Phobius"/>
    </source>
</evidence>
<keyword evidence="1" id="KW-1133">Transmembrane helix</keyword>
<evidence type="ECO:0000313" key="3">
    <source>
        <dbReference type="Proteomes" id="UP000233782"/>
    </source>
</evidence>
<feature type="transmembrane region" description="Helical" evidence="1">
    <location>
        <begin position="31"/>
        <end position="49"/>
    </location>
</feature>
<accession>A0A2N3UBX9</accession>
<dbReference type="RefSeq" id="WP_101444167.1">
    <property type="nucleotide sequence ID" value="NZ_PJMU01000002.1"/>
</dbReference>
<keyword evidence="3" id="KW-1185">Reference proteome</keyword>
<dbReference type="AlphaFoldDB" id="A0A2N3UBX9"/>
<proteinExistence type="predicted"/>
<name>A0A2N3UBX9_9BACT</name>
<protein>
    <submittedName>
        <fullName evidence="2">Uncharacterized protein</fullName>
    </submittedName>
</protein>
<organism evidence="2 3">
    <name type="scientific">Pontibacter ramchanderi</name>
    <dbReference type="NCBI Taxonomy" id="1179743"/>
    <lineage>
        <taxon>Bacteria</taxon>
        <taxon>Pseudomonadati</taxon>
        <taxon>Bacteroidota</taxon>
        <taxon>Cytophagia</taxon>
        <taxon>Cytophagales</taxon>
        <taxon>Hymenobacteraceae</taxon>
        <taxon>Pontibacter</taxon>
    </lineage>
</organism>
<gene>
    <name evidence="2" type="ORF">BD749_1976</name>
</gene>